<comment type="caution">
    <text evidence="1">The sequence shown here is derived from an EMBL/GenBank/DDBJ whole genome shotgun (WGS) entry which is preliminary data.</text>
</comment>
<accession>A0A834SIE7</accession>
<organism evidence="1 2">
    <name type="scientific">Senna tora</name>
    <dbReference type="NCBI Taxonomy" id="362788"/>
    <lineage>
        <taxon>Eukaryota</taxon>
        <taxon>Viridiplantae</taxon>
        <taxon>Streptophyta</taxon>
        <taxon>Embryophyta</taxon>
        <taxon>Tracheophyta</taxon>
        <taxon>Spermatophyta</taxon>
        <taxon>Magnoliopsida</taxon>
        <taxon>eudicotyledons</taxon>
        <taxon>Gunneridae</taxon>
        <taxon>Pentapetalae</taxon>
        <taxon>rosids</taxon>
        <taxon>fabids</taxon>
        <taxon>Fabales</taxon>
        <taxon>Fabaceae</taxon>
        <taxon>Caesalpinioideae</taxon>
        <taxon>Cassia clade</taxon>
        <taxon>Senna</taxon>
    </lineage>
</organism>
<dbReference type="AlphaFoldDB" id="A0A834SIE7"/>
<keyword evidence="2" id="KW-1185">Reference proteome</keyword>
<evidence type="ECO:0000313" key="2">
    <source>
        <dbReference type="Proteomes" id="UP000634136"/>
    </source>
</evidence>
<keyword evidence="1" id="KW-0808">Transferase</keyword>
<evidence type="ECO:0000313" key="1">
    <source>
        <dbReference type="EMBL" id="KAF7802918.1"/>
    </source>
</evidence>
<protein>
    <submittedName>
        <fullName evidence="1">Beta-glucuronosyltransferase GlcAT14A</fullName>
    </submittedName>
</protein>
<dbReference type="GO" id="GO:0016740">
    <property type="term" value="F:transferase activity"/>
    <property type="evidence" value="ECO:0007669"/>
    <property type="project" value="UniProtKB-KW"/>
</dbReference>
<proteinExistence type="predicted"/>
<sequence length="220" mass="24809">MHCLGRKFSFDNSEFIKFSSLFNPGPGFRTVVSPTTEQGSDPFSLLPMHQPPGTTIPRSLDNRLASTLSNTGSSLWNFLAKGVLLSTILCMSSSDRSGVKRVRNHRRASIRHQIRLHNHIHIAKFQEQRMIPHETQQIQPLLGRGLEVQMHEVAIARVVESQERPLERVAVAAGARYEIGETRRGREGRDGYRMELGFHKHGVRSGHGTIDWEEIDRAVG</sequence>
<dbReference type="EMBL" id="JAAIUW010000013">
    <property type="protein sequence ID" value="KAF7802918.1"/>
    <property type="molecule type" value="Genomic_DNA"/>
</dbReference>
<gene>
    <name evidence="1" type="ORF">G2W53_042029</name>
</gene>
<name>A0A834SIE7_9FABA</name>
<dbReference type="Proteomes" id="UP000634136">
    <property type="component" value="Unassembled WGS sequence"/>
</dbReference>
<reference evidence="1" key="1">
    <citation type="submission" date="2020-09" db="EMBL/GenBank/DDBJ databases">
        <title>Genome-Enabled Discovery of Anthraquinone Biosynthesis in Senna tora.</title>
        <authorList>
            <person name="Kang S.-H."/>
            <person name="Pandey R.P."/>
            <person name="Lee C.-M."/>
            <person name="Sim J.-S."/>
            <person name="Jeong J.-T."/>
            <person name="Choi B.-S."/>
            <person name="Jung M."/>
            <person name="Ginzburg D."/>
            <person name="Zhao K."/>
            <person name="Won S.Y."/>
            <person name="Oh T.-J."/>
            <person name="Yu Y."/>
            <person name="Kim N.-H."/>
            <person name="Lee O.R."/>
            <person name="Lee T.-H."/>
            <person name="Bashyal P."/>
            <person name="Kim T.-S."/>
            <person name="Lee W.-H."/>
            <person name="Kawkins C."/>
            <person name="Kim C.-K."/>
            <person name="Kim J.S."/>
            <person name="Ahn B.O."/>
            <person name="Rhee S.Y."/>
            <person name="Sohng J.K."/>
        </authorList>
    </citation>
    <scope>NUCLEOTIDE SEQUENCE</scope>
    <source>
        <tissue evidence="1">Leaf</tissue>
    </source>
</reference>